<protein>
    <submittedName>
        <fullName evidence="1">Uncharacterized protein</fullName>
    </submittedName>
</protein>
<gene>
    <name evidence="1" type="ORF">TorRG33x02_054320</name>
</gene>
<dbReference type="OrthoDB" id="10304274at2759"/>
<dbReference type="InParanoid" id="A0A2P5FLZ2"/>
<proteinExistence type="predicted"/>
<dbReference type="AlphaFoldDB" id="A0A2P5FLZ2"/>
<evidence type="ECO:0000313" key="2">
    <source>
        <dbReference type="Proteomes" id="UP000237000"/>
    </source>
</evidence>
<evidence type="ECO:0000313" key="1">
    <source>
        <dbReference type="EMBL" id="PON98817.1"/>
    </source>
</evidence>
<sequence length="98" mass="11464">MLAIRSYRVAMVSLSGGLMVAQRYRKICGYFSRGRRLELFSVELLRLWGFLRVAIRKVAATGRENGPNPIDRRCSWWSFWSSGERVYRARGRESVWFG</sequence>
<keyword evidence="2" id="KW-1185">Reference proteome</keyword>
<comment type="caution">
    <text evidence="1">The sequence shown here is derived from an EMBL/GenBank/DDBJ whole genome shotgun (WGS) entry which is preliminary data.</text>
</comment>
<dbReference type="Proteomes" id="UP000237000">
    <property type="component" value="Unassembled WGS sequence"/>
</dbReference>
<name>A0A2P5FLZ2_TREOI</name>
<accession>A0A2P5FLZ2</accession>
<organism evidence="1 2">
    <name type="scientific">Trema orientale</name>
    <name type="common">Charcoal tree</name>
    <name type="synonym">Celtis orientalis</name>
    <dbReference type="NCBI Taxonomy" id="63057"/>
    <lineage>
        <taxon>Eukaryota</taxon>
        <taxon>Viridiplantae</taxon>
        <taxon>Streptophyta</taxon>
        <taxon>Embryophyta</taxon>
        <taxon>Tracheophyta</taxon>
        <taxon>Spermatophyta</taxon>
        <taxon>Magnoliopsida</taxon>
        <taxon>eudicotyledons</taxon>
        <taxon>Gunneridae</taxon>
        <taxon>Pentapetalae</taxon>
        <taxon>rosids</taxon>
        <taxon>fabids</taxon>
        <taxon>Rosales</taxon>
        <taxon>Cannabaceae</taxon>
        <taxon>Trema</taxon>
    </lineage>
</organism>
<dbReference type="EMBL" id="JXTC01000022">
    <property type="protein sequence ID" value="PON98817.1"/>
    <property type="molecule type" value="Genomic_DNA"/>
</dbReference>
<reference evidence="2" key="1">
    <citation type="submission" date="2016-06" db="EMBL/GenBank/DDBJ databases">
        <title>Parallel loss of symbiosis genes in relatives of nitrogen-fixing non-legume Parasponia.</title>
        <authorList>
            <person name="Van Velzen R."/>
            <person name="Holmer R."/>
            <person name="Bu F."/>
            <person name="Rutten L."/>
            <person name="Van Zeijl A."/>
            <person name="Liu W."/>
            <person name="Santuari L."/>
            <person name="Cao Q."/>
            <person name="Sharma T."/>
            <person name="Shen D."/>
            <person name="Roswanjaya Y."/>
            <person name="Wardhani T."/>
            <person name="Kalhor M.S."/>
            <person name="Jansen J."/>
            <person name="Van den Hoogen J."/>
            <person name="Gungor B."/>
            <person name="Hartog M."/>
            <person name="Hontelez J."/>
            <person name="Verver J."/>
            <person name="Yang W.-C."/>
            <person name="Schijlen E."/>
            <person name="Repin R."/>
            <person name="Schilthuizen M."/>
            <person name="Schranz E."/>
            <person name="Heidstra R."/>
            <person name="Miyata K."/>
            <person name="Fedorova E."/>
            <person name="Kohlen W."/>
            <person name="Bisseling T."/>
            <person name="Smit S."/>
            <person name="Geurts R."/>
        </authorList>
    </citation>
    <scope>NUCLEOTIDE SEQUENCE [LARGE SCALE GENOMIC DNA]</scope>
    <source>
        <strain evidence="2">cv. RG33-2</strain>
    </source>
</reference>